<dbReference type="InterPro" id="IPR046953">
    <property type="entry name" value="Spore_GerAC-like_C"/>
</dbReference>
<feature type="domain" description="Spore germination protein N-terminal" evidence="9">
    <location>
        <begin position="28"/>
        <end position="191"/>
    </location>
</feature>
<keyword evidence="4" id="KW-0732">Signal</keyword>
<organism evidence="10 11">
    <name type="scientific">Alkaliphilus hydrothermalis</name>
    <dbReference type="NCBI Taxonomy" id="1482730"/>
    <lineage>
        <taxon>Bacteria</taxon>
        <taxon>Bacillati</taxon>
        <taxon>Bacillota</taxon>
        <taxon>Clostridia</taxon>
        <taxon>Peptostreptococcales</taxon>
        <taxon>Natronincolaceae</taxon>
        <taxon>Alkaliphilus</taxon>
    </lineage>
</organism>
<dbReference type="InterPro" id="IPR057336">
    <property type="entry name" value="GerAC_N"/>
</dbReference>
<proteinExistence type="inferred from homology"/>
<evidence type="ECO:0000256" key="3">
    <source>
        <dbReference type="ARBA" id="ARBA00022544"/>
    </source>
</evidence>
<keyword evidence="11" id="KW-1185">Reference proteome</keyword>
<evidence type="ECO:0000259" key="8">
    <source>
        <dbReference type="Pfam" id="PF05504"/>
    </source>
</evidence>
<evidence type="ECO:0000313" key="10">
    <source>
        <dbReference type="EMBL" id="MBM7614821.1"/>
    </source>
</evidence>
<dbReference type="Proteomes" id="UP001314796">
    <property type="component" value="Unassembled WGS sequence"/>
</dbReference>
<evidence type="ECO:0000313" key="11">
    <source>
        <dbReference type="Proteomes" id="UP001314796"/>
    </source>
</evidence>
<dbReference type="EMBL" id="JAFBEE010000007">
    <property type="protein sequence ID" value="MBM7614821.1"/>
    <property type="molecule type" value="Genomic_DNA"/>
</dbReference>
<evidence type="ECO:0000256" key="4">
    <source>
        <dbReference type="ARBA" id="ARBA00022729"/>
    </source>
</evidence>
<comment type="similarity">
    <text evidence="2">Belongs to the GerABKC lipoprotein family.</text>
</comment>
<dbReference type="Pfam" id="PF05504">
    <property type="entry name" value="Spore_GerAC"/>
    <property type="match status" value="1"/>
</dbReference>
<keyword evidence="5" id="KW-0472">Membrane</keyword>
<dbReference type="InterPro" id="IPR038501">
    <property type="entry name" value="Spore_GerAC_C_sf"/>
</dbReference>
<keyword evidence="6" id="KW-0564">Palmitate</keyword>
<dbReference type="Pfam" id="PF25198">
    <property type="entry name" value="Spore_GerAC_N"/>
    <property type="match status" value="1"/>
</dbReference>
<reference evidence="10 11" key="1">
    <citation type="submission" date="2021-01" db="EMBL/GenBank/DDBJ databases">
        <title>Genomic Encyclopedia of Type Strains, Phase IV (KMG-IV): sequencing the most valuable type-strain genomes for metagenomic binning, comparative biology and taxonomic classification.</title>
        <authorList>
            <person name="Goeker M."/>
        </authorList>
    </citation>
    <scope>NUCLEOTIDE SEQUENCE [LARGE SCALE GENOMIC DNA]</scope>
    <source>
        <strain evidence="10 11">DSM 25890</strain>
    </source>
</reference>
<dbReference type="PANTHER" id="PTHR35789:SF1">
    <property type="entry name" value="SPORE GERMINATION PROTEIN B3"/>
    <property type="match status" value="1"/>
</dbReference>
<protein>
    <submittedName>
        <fullName evidence="10">Spore germination protein</fullName>
    </submittedName>
</protein>
<dbReference type="Gene3D" id="3.30.300.210">
    <property type="entry name" value="Nutrient germinant receptor protein C, domain 3"/>
    <property type="match status" value="1"/>
</dbReference>
<gene>
    <name evidence="10" type="ORF">JOC73_001340</name>
</gene>
<dbReference type="PROSITE" id="PS51257">
    <property type="entry name" value="PROKAR_LIPOPROTEIN"/>
    <property type="match status" value="1"/>
</dbReference>
<dbReference type="NCBIfam" id="TIGR02887">
    <property type="entry name" value="spore_ger_x_C"/>
    <property type="match status" value="1"/>
</dbReference>
<feature type="domain" description="Spore germination GerAC-like C-terminal" evidence="8">
    <location>
        <begin position="202"/>
        <end position="368"/>
    </location>
</feature>
<dbReference type="RefSeq" id="WP_204401410.1">
    <property type="nucleotide sequence ID" value="NZ_JAFBEE010000007.1"/>
</dbReference>
<dbReference type="InterPro" id="IPR008844">
    <property type="entry name" value="Spore_GerAC-like"/>
</dbReference>
<evidence type="ECO:0000256" key="6">
    <source>
        <dbReference type="ARBA" id="ARBA00023139"/>
    </source>
</evidence>
<keyword evidence="7" id="KW-0449">Lipoprotein</keyword>
<comment type="subcellular location">
    <subcellularLocation>
        <location evidence="1">Membrane</location>
        <topology evidence="1">Lipid-anchor</topology>
    </subcellularLocation>
</comment>
<comment type="caution">
    <text evidence="10">The sequence shown here is derived from an EMBL/GenBank/DDBJ whole genome shotgun (WGS) entry which is preliminary data.</text>
</comment>
<keyword evidence="3" id="KW-0309">Germination</keyword>
<evidence type="ECO:0000256" key="2">
    <source>
        <dbReference type="ARBA" id="ARBA00007886"/>
    </source>
</evidence>
<sequence>MRKLLIFILLLSITVSSGCARRVRGPKLESMGLVGVIGFDLAEDGRTEMTVAMPQFPYAFEEEIQFFSATVDLTHEALVEFTKKSDKLLKYSHLMVVLFSEKYAREKGLIQPILDMYRNCDIGDDVYIAVTKASAKEIMMMDLPHHPTLVRYLSFLLEPREETAFNPFATIHDFVRRSTSNVYDPVVPYIEKQKDKSIKISKIAIFENDKMIDTITPEEANILESLTNRKKLSAIKLETEEKDDLGNPLYVMIEFIQSNVEMSSNKNLDSPKVKVKLNFVGTLMGYTGDRNLDKPEGLLALEDLLNKNMEKQVFDLLNKLKKLKVDPIGVGQEFRMYHRGKWNKDLWREAIPNIEYNIEVDSKFLNTGTID</sequence>
<name>A0ABS2NPE7_9FIRM</name>
<dbReference type="PANTHER" id="PTHR35789">
    <property type="entry name" value="SPORE GERMINATION PROTEIN B3"/>
    <property type="match status" value="1"/>
</dbReference>
<accession>A0ABS2NPE7</accession>
<evidence type="ECO:0000259" key="9">
    <source>
        <dbReference type="Pfam" id="PF25198"/>
    </source>
</evidence>
<evidence type="ECO:0000256" key="5">
    <source>
        <dbReference type="ARBA" id="ARBA00023136"/>
    </source>
</evidence>
<evidence type="ECO:0000256" key="1">
    <source>
        <dbReference type="ARBA" id="ARBA00004635"/>
    </source>
</evidence>
<evidence type="ECO:0000256" key="7">
    <source>
        <dbReference type="ARBA" id="ARBA00023288"/>
    </source>
</evidence>